<dbReference type="STRING" id="642492.Clole_1189"/>
<dbReference type="eggNOG" id="ENOG5032VXI">
    <property type="taxonomic scope" value="Bacteria"/>
</dbReference>
<dbReference type="KEGG" id="cle:Clole_1189"/>
<evidence type="ECO:0000313" key="2">
    <source>
        <dbReference type="Proteomes" id="UP000008467"/>
    </source>
</evidence>
<accession>F2JGG3</accession>
<dbReference type="Proteomes" id="UP000008467">
    <property type="component" value="Chromosome"/>
</dbReference>
<reference evidence="1 2" key="1">
    <citation type="journal article" date="2011" name="J. Bacteriol.">
        <title>Complete genome sequence of the cellulose-degrading bacterium Cellulosilyticum lentocellum.</title>
        <authorList>
            <consortium name="US DOE Joint Genome Institute"/>
            <person name="Miller D.A."/>
            <person name="Suen G."/>
            <person name="Bruce D."/>
            <person name="Copeland A."/>
            <person name="Cheng J.F."/>
            <person name="Detter C."/>
            <person name="Goodwin L.A."/>
            <person name="Han C.S."/>
            <person name="Hauser L.J."/>
            <person name="Land M.L."/>
            <person name="Lapidus A."/>
            <person name="Lucas S."/>
            <person name="Meincke L."/>
            <person name="Pitluck S."/>
            <person name="Tapia R."/>
            <person name="Teshima H."/>
            <person name="Woyke T."/>
            <person name="Fox B.G."/>
            <person name="Angert E.R."/>
            <person name="Currie C.R."/>
        </authorList>
    </citation>
    <scope>NUCLEOTIDE SEQUENCE [LARGE SCALE GENOMIC DNA]</scope>
    <source>
        <strain evidence="2">ATCC 49066 / DSM 5427 / NCIMB 11756 / RHM5</strain>
    </source>
</reference>
<organism evidence="1 2">
    <name type="scientific">Cellulosilyticum lentocellum (strain ATCC 49066 / DSM 5427 / NCIMB 11756 / RHM5)</name>
    <name type="common">Clostridium lentocellum</name>
    <dbReference type="NCBI Taxonomy" id="642492"/>
    <lineage>
        <taxon>Bacteria</taxon>
        <taxon>Bacillati</taxon>
        <taxon>Bacillota</taxon>
        <taxon>Clostridia</taxon>
        <taxon>Lachnospirales</taxon>
        <taxon>Cellulosilyticaceae</taxon>
        <taxon>Cellulosilyticum</taxon>
    </lineage>
</organism>
<name>F2JGG3_CELLD</name>
<dbReference type="RefSeq" id="WP_013656217.1">
    <property type="nucleotide sequence ID" value="NC_015275.1"/>
</dbReference>
<sequence>MTVYNRLLLELSNRQYFAEVEYNQLLIENGLAGTDTYDKATMQRKLLLTVLDILRMLGNDTDNLQKLADGETGFTTSQLYSQLEKRIAKVEKQIAEIPLDSNEQYSDVYMLFTRKRC</sequence>
<proteinExistence type="predicted"/>
<evidence type="ECO:0000313" key="1">
    <source>
        <dbReference type="EMBL" id="ADZ82918.1"/>
    </source>
</evidence>
<dbReference type="EMBL" id="CP002582">
    <property type="protein sequence ID" value="ADZ82918.1"/>
    <property type="molecule type" value="Genomic_DNA"/>
</dbReference>
<dbReference type="HOGENOM" id="CLU_153784_0_0_9"/>
<keyword evidence="2" id="KW-1185">Reference proteome</keyword>
<dbReference type="AlphaFoldDB" id="F2JGG3"/>
<protein>
    <submittedName>
        <fullName evidence="1">Uncharacterized protein</fullName>
    </submittedName>
</protein>
<gene>
    <name evidence="1" type="ordered locus">Clole_1189</name>
</gene>